<accession>A0AAD2G9T3</accession>
<reference evidence="2" key="1">
    <citation type="submission" date="2023-08" db="EMBL/GenBank/DDBJ databases">
        <authorList>
            <person name="Audoor S."/>
            <person name="Bilcke G."/>
        </authorList>
    </citation>
    <scope>NUCLEOTIDE SEQUENCE</scope>
</reference>
<evidence type="ECO:0000259" key="1">
    <source>
        <dbReference type="Pfam" id="PF12697"/>
    </source>
</evidence>
<dbReference type="Gene3D" id="3.40.50.1820">
    <property type="entry name" value="alpha/beta hydrolase"/>
    <property type="match status" value="1"/>
</dbReference>
<dbReference type="PANTHER" id="PTHR15394">
    <property type="entry name" value="SERINE HYDROLASE RBBP9"/>
    <property type="match status" value="1"/>
</dbReference>
<proteinExistence type="predicted"/>
<keyword evidence="3" id="KW-1185">Reference proteome</keyword>
<dbReference type="InterPro" id="IPR029058">
    <property type="entry name" value="AB_hydrolase_fold"/>
</dbReference>
<dbReference type="AlphaFoldDB" id="A0AAD2G9T3"/>
<dbReference type="Proteomes" id="UP001295423">
    <property type="component" value="Unassembled WGS sequence"/>
</dbReference>
<evidence type="ECO:0000313" key="3">
    <source>
        <dbReference type="Proteomes" id="UP001295423"/>
    </source>
</evidence>
<evidence type="ECO:0000313" key="2">
    <source>
        <dbReference type="EMBL" id="CAJ1966484.1"/>
    </source>
</evidence>
<dbReference type="InterPro" id="IPR010662">
    <property type="entry name" value="RBBP9/YdeN"/>
</dbReference>
<dbReference type="InterPro" id="IPR000073">
    <property type="entry name" value="AB_hydrolase_1"/>
</dbReference>
<feature type="domain" description="AB hydrolase-1" evidence="1">
    <location>
        <begin position="4"/>
        <end position="130"/>
    </location>
</feature>
<dbReference type="SUPFAM" id="SSF53474">
    <property type="entry name" value="alpha/beta-Hydrolases"/>
    <property type="match status" value="1"/>
</dbReference>
<dbReference type="EMBL" id="CAKOGP040002291">
    <property type="protein sequence ID" value="CAJ1966484.1"/>
    <property type="molecule type" value="Genomic_DNA"/>
</dbReference>
<sequence length="199" mass="22844">MRTVIVCPGNGCSDIRNSNWYGQMHQKLTEDHGNPCICEDFPDPLHARRDRWVPFIRSLAERQDKPEDVILVGHSSGAQAALRYAELYPVHACILVSATYTDLGDAHERASGYYPQTARQKDGEFIETNPYLFLDMTKNCANWHQFHSDDDPFIPLNEAERIRDGLGLTEKDDNYHMLPGRSHFFRYSSEILDVILQLC</sequence>
<dbReference type="PANTHER" id="PTHR15394:SF3">
    <property type="entry name" value="SERINE HYDROLASE RBBP9"/>
    <property type="match status" value="1"/>
</dbReference>
<dbReference type="Pfam" id="PF12697">
    <property type="entry name" value="Abhydrolase_6"/>
    <property type="match status" value="1"/>
</dbReference>
<organism evidence="2 3">
    <name type="scientific">Cylindrotheca closterium</name>
    <dbReference type="NCBI Taxonomy" id="2856"/>
    <lineage>
        <taxon>Eukaryota</taxon>
        <taxon>Sar</taxon>
        <taxon>Stramenopiles</taxon>
        <taxon>Ochrophyta</taxon>
        <taxon>Bacillariophyta</taxon>
        <taxon>Bacillariophyceae</taxon>
        <taxon>Bacillariophycidae</taxon>
        <taxon>Bacillariales</taxon>
        <taxon>Bacillariaceae</taxon>
        <taxon>Cylindrotheca</taxon>
    </lineage>
</organism>
<protein>
    <recommendedName>
        <fullName evidence="1">AB hydrolase-1 domain-containing protein</fullName>
    </recommendedName>
</protein>
<gene>
    <name evidence="2" type="ORF">CYCCA115_LOCUS22067</name>
</gene>
<name>A0AAD2G9T3_9STRA</name>
<comment type="caution">
    <text evidence="2">The sequence shown here is derived from an EMBL/GenBank/DDBJ whole genome shotgun (WGS) entry which is preliminary data.</text>
</comment>